<dbReference type="AlphaFoldDB" id="A0A315VGR6"/>
<reference evidence="1 2" key="1">
    <citation type="journal article" date="2018" name="G3 (Bethesda)">
        <title>A High-Quality Reference Genome for the Invasive Mosquitofish Gambusia affinis Using a Chicago Library.</title>
        <authorList>
            <person name="Hoffberg S.L."/>
            <person name="Troendle N.J."/>
            <person name="Glenn T.C."/>
            <person name="Mahmud O."/>
            <person name="Louha S."/>
            <person name="Chalopin D."/>
            <person name="Bennetzen J.L."/>
            <person name="Mauricio R."/>
        </authorList>
    </citation>
    <scope>NUCLEOTIDE SEQUENCE [LARGE SCALE GENOMIC DNA]</scope>
    <source>
        <strain evidence="1">NE01/NJP1002.9</strain>
        <tissue evidence="1">Muscle</tissue>
    </source>
</reference>
<keyword evidence="2" id="KW-1185">Reference proteome</keyword>
<gene>
    <name evidence="1" type="ORF">CCH79_00001897</name>
</gene>
<evidence type="ECO:0000313" key="2">
    <source>
        <dbReference type="Proteomes" id="UP000250572"/>
    </source>
</evidence>
<dbReference type="EMBL" id="NHOQ01001678">
    <property type="protein sequence ID" value="PWA22650.1"/>
    <property type="molecule type" value="Genomic_DNA"/>
</dbReference>
<organism evidence="1 2">
    <name type="scientific">Gambusia affinis</name>
    <name type="common">Western mosquitofish</name>
    <name type="synonym">Heterandria affinis</name>
    <dbReference type="NCBI Taxonomy" id="33528"/>
    <lineage>
        <taxon>Eukaryota</taxon>
        <taxon>Metazoa</taxon>
        <taxon>Chordata</taxon>
        <taxon>Craniata</taxon>
        <taxon>Vertebrata</taxon>
        <taxon>Euteleostomi</taxon>
        <taxon>Actinopterygii</taxon>
        <taxon>Neopterygii</taxon>
        <taxon>Teleostei</taxon>
        <taxon>Neoteleostei</taxon>
        <taxon>Acanthomorphata</taxon>
        <taxon>Ovalentaria</taxon>
        <taxon>Atherinomorphae</taxon>
        <taxon>Cyprinodontiformes</taxon>
        <taxon>Poeciliidae</taxon>
        <taxon>Poeciliinae</taxon>
        <taxon>Gambusia</taxon>
    </lineage>
</organism>
<protein>
    <submittedName>
        <fullName evidence="1">Uncharacterized protein</fullName>
    </submittedName>
</protein>
<dbReference type="Proteomes" id="UP000250572">
    <property type="component" value="Unassembled WGS sequence"/>
</dbReference>
<sequence length="274" mass="30159">MMILYSSLPSSMMCRSASSDGMLARMALRHTGGVHLMQFEGHSDSWRHNSIQQVHVRKHPLVPGRRDAEISFEERMQAVEERLQTVTTCCEMLCPELFFPGYKGQNTAFLSSCRVGSNRLAPAVAVLNPVENILGGGHFPGQPALSKRSVEGQHLRQMTWFAAAAAFVLLHPLCDGLYLPLLTVRTWAVRNSVEVIRRQDEAVARAVVAPATEQQVATQAVLQRARQVLVENRVQVVVVGAFGGGKEEMLTTRAITQNNTVSCKTVHTPGLFDA</sequence>
<comment type="caution">
    <text evidence="1">The sequence shown here is derived from an EMBL/GenBank/DDBJ whole genome shotgun (WGS) entry which is preliminary data.</text>
</comment>
<name>A0A315VGR6_GAMAF</name>
<evidence type="ECO:0000313" key="1">
    <source>
        <dbReference type="EMBL" id="PWA22650.1"/>
    </source>
</evidence>
<proteinExistence type="predicted"/>
<accession>A0A315VGR6</accession>